<organism evidence="2 3">
    <name type="scientific">Undibacterium hunanense</name>
    <dbReference type="NCBI Taxonomy" id="2762292"/>
    <lineage>
        <taxon>Bacteria</taxon>
        <taxon>Pseudomonadati</taxon>
        <taxon>Pseudomonadota</taxon>
        <taxon>Betaproteobacteria</taxon>
        <taxon>Burkholderiales</taxon>
        <taxon>Oxalobacteraceae</taxon>
        <taxon>Undibacterium</taxon>
    </lineage>
</organism>
<evidence type="ECO:0000313" key="3">
    <source>
        <dbReference type="Proteomes" id="UP000650424"/>
    </source>
</evidence>
<evidence type="ECO:0000313" key="2">
    <source>
        <dbReference type="EMBL" id="MBC3918246.1"/>
    </source>
</evidence>
<gene>
    <name evidence="2" type="ORF">H8L32_12215</name>
</gene>
<name>A0ABR6ZQU3_9BURK</name>
<dbReference type="Proteomes" id="UP000650424">
    <property type="component" value="Unassembled WGS sequence"/>
</dbReference>
<proteinExistence type="predicted"/>
<accession>A0ABR6ZQU3</accession>
<keyword evidence="3" id="KW-1185">Reference proteome</keyword>
<sequence>MFFLHHPQPVRPRKAVPELQVSSQSQAIDTKTIVVEHSTEELRTLQLPAQAKTPADSK</sequence>
<evidence type="ECO:0000256" key="1">
    <source>
        <dbReference type="SAM" id="MobiDB-lite"/>
    </source>
</evidence>
<comment type="caution">
    <text evidence="2">The sequence shown here is derived from an EMBL/GenBank/DDBJ whole genome shotgun (WGS) entry which is preliminary data.</text>
</comment>
<dbReference type="RefSeq" id="WP_186947507.1">
    <property type="nucleotide sequence ID" value="NZ_JACOGF010000005.1"/>
</dbReference>
<dbReference type="EMBL" id="JACOGF010000005">
    <property type="protein sequence ID" value="MBC3918246.1"/>
    <property type="molecule type" value="Genomic_DNA"/>
</dbReference>
<reference evidence="2 3" key="1">
    <citation type="submission" date="2020-08" db="EMBL/GenBank/DDBJ databases">
        <title>Novel species isolated from subtropical streams in China.</title>
        <authorList>
            <person name="Lu H."/>
        </authorList>
    </citation>
    <scope>NUCLEOTIDE SEQUENCE [LARGE SCALE GENOMIC DNA]</scope>
    <source>
        <strain evidence="2 3">CY18W</strain>
    </source>
</reference>
<feature type="region of interest" description="Disordered" evidence="1">
    <location>
        <begin position="1"/>
        <end position="23"/>
    </location>
</feature>
<protein>
    <submittedName>
        <fullName evidence="2">Uncharacterized protein</fullName>
    </submittedName>
</protein>